<evidence type="ECO:0000256" key="1">
    <source>
        <dbReference type="ARBA" id="ARBA00000085"/>
    </source>
</evidence>
<keyword evidence="4" id="KW-0597">Phosphoprotein</keyword>
<evidence type="ECO:0000256" key="2">
    <source>
        <dbReference type="ARBA" id="ARBA00004236"/>
    </source>
</evidence>
<dbReference type="Proteomes" id="UP000683310">
    <property type="component" value="Chromosome"/>
</dbReference>
<dbReference type="GO" id="GO:0016301">
    <property type="term" value="F:kinase activity"/>
    <property type="evidence" value="ECO:0007669"/>
    <property type="project" value="UniProtKB-KW"/>
</dbReference>
<evidence type="ECO:0000256" key="5">
    <source>
        <dbReference type="ARBA" id="ARBA00022679"/>
    </source>
</evidence>
<comment type="catalytic activity">
    <reaction evidence="1">
        <text>ATP + protein L-histidine = ADP + protein N-phospho-L-histidine.</text>
        <dbReference type="EC" id="2.7.13.3"/>
    </reaction>
</comment>
<dbReference type="PANTHER" id="PTHR45436">
    <property type="entry name" value="SENSOR HISTIDINE KINASE YKOH"/>
    <property type="match status" value="1"/>
</dbReference>
<dbReference type="Gene3D" id="3.30.565.10">
    <property type="entry name" value="Histidine kinase-like ATPase, C-terminal domain"/>
    <property type="match status" value="1"/>
</dbReference>
<feature type="transmembrane region" description="Helical" evidence="11">
    <location>
        <begin position="188"/>
        <end position="209"/>
    </location>
</feature>
<dbReference type="EC" id="2.7.13.3" evidence="3"/>
<keyword evidence="10 11" id="KW-0472">Membrane</keyword>
<dbReference type="SUPFAM" id="SSF47384">
    <property type="entry name" value="Homodimeric domain of signal transducing histidine kinase"/>
    <property type="match status" value="1"/>
</dbReference>
<dbReference type="CDD" id="cd00082">
    <property type="entry name" value="HisKA"/>
    <property type="match status" value="1"/>
</dbReference>
<keyword evidence="6 11" id="KW-0812">Transmembrane</keyword>
<dbReference type="SMART" id="SM00388">
    <property type="entry name" value="HisKA"/>
    <property type="match status" value="1"/>
</dbReference>
<reference evidence="13 14" key="1">
    <citation type="submission" date="2021-04" db="EMBL/GenBank/DDBJ databases">
        <title>Nocardia tengchongensis.</title>
        <authorList>
            <person name="Zhuang k."/>
            <person name="Ran Y."/>
            <person name="Li W."/>
        </authorList>
    </citation>
    <scope>NUCLEOTIDE SEQUENCE [LARGE SCALE GENOMIC DNA]</scope>
    <source>
        <strain evidence="13 14">CFH S0057</strain>
    </source>
</reference>
<dbReference type="SMART" id="SM00387">
    <property type="entry name" value="HATPase_c"/>
    <property type="match status" value="1"/>
</dbReference>
<accession>A0ABX8CXQ8</accession>
<keyword evidence="5" id="KW-0808">Transferase</keyword>
<name>A0ABX8CXQ8_9NOCA</name>
<evidence type="ECO:0000256" key="7">
    <source>
        <dbReference type="ARBA" id="ARBA00022777"/>
    </source>
</evidence>
<dbReference type="InterPro" id="IPR005467">
    <property type="entry name" value="His_kinase_dom"/>
</dbReference>
<sequence length="432" mass="45487">MSIRQRWARGSGAQPATPGRLRRTRWLLTGLFTALTAICLIVLASIAASIDAHSREKALDAGVDRVVTGVAREVYWNEDGGVDLETVRGDEDLVGGVNAVSILVRQPDGGWRELFVHKRSGLPADLNGLARRAAEAEETQWYTATDRDGDPVRLAAAPAWDNDSTVGAIVIAGGDPAPGARDHRSLVVALWSGGLALVALAALAGHLLSGVSMRPAVRMLDEQERFLSEASHELRTPLATLRLYLDAALRDPADARRAVTDARSLTDRMGRMVAGLLARTRAESGAGELDRQRLYLDQLVEGVVAEAGREIALHTEPTAVRADPELLALAVRNLVDNALVHGSPPVEVRVAAGQVLVRDHGAGLDPALTDPFRRGAMGAGGRHGIGLSLVQWVATVHSGSVTLAAAPGGGTLATLSLPVAPDDAGADAPELR</sequence>
<evidence type="ECO:0000313" key="14">
    <source>
        <dbReference type="Proteomes" id="UP000683310"/>
    </source>
</evidence>
<evidence type="ECO:0000259" key="12">
    <source>
        <dbReference type="PROSITE" id="PS50109"/>
    </source>
</evidence>
<dbReference type="PANTHER" id="PTHR45436:SF5">
    <property type="entry name" value="SENSOR HISTIDINE KINASE TRCS"/>
    <property type="match status" value="1"/>
</dbReference>
<keyword evidence="14" id="KW-1185">Reference proteome</keyword>
<keyword evidence="8 11" id="KW-1133">Transmembrane helix</keyword>
<dbReference type="InterPro" id="IPR003594">
    <property type="entry name" value="HATPase_dom"/>
</dbReference>
<dbReference type="InterPro" id="IPR003661">
    <property type="entry name" value="HisK_dim/P_dom"/>
</dbReference>
<proteinExistence type="predicted"/>
<dbReference type="PRINTS" id="PR00344">
    <property type="entry name" value="BCTRLSENSOR"/>
</dbReference>
<evidence type="ECO:0000313" key="13">
    <source>
        <dbReference type="EMBL" id="QVI24447.1"/>
    </source>
</evidence>
<evidence type="ECO:0000256" key="8">
    <source>
        <dbReference type="ARBA" id="ARBA00022989"/>
    </source>
</evidence>
<dbReference type="Gene3D" id="1.10.287.130">
    <property type="match status" value="1"/>
</dbReference>
<dbReference type="Pfam" id="PF02518">
    <property type="entry name" value="HATPase_c"/>
    <property type="match status" value="1"/>
</dbReference>
<dbReference type="EMBL" id="CP074371">
    <property type="protein sequence ID" value="QVI24447.1"/>
    <property type="molecule type" value="Genomic_DNA"/>
</dbReference>
<evidence type="ECO:0000256" key="4">
    <source>
        <dbReference type="ARBA" id="ARBA00022553"/>
    </source>
</evidence>
<dbReference type="Pfam" id="PF00512">
    <property type="entry name" value="HisKA"/>
    <property type="match status" value="1"/>
</dbReference>
<feature type="transmembrane region" description="Helical" evidence="11">
    <location>
        <begin position="26"/>
        <end position="50"/>
    </location>
</feature>
<protein>
    <recommendedName>
        <fullName evidence="3">histidine kinase</fullName>
        <ecNumber evidence="3">2.7.13.3</ecNumber>
    </recommendedName>
</protein>
<feature type="domain" description="Histidine kinase" evidence="12">
    <location>
        <begin position="229"/>
        <end position="421"/>
    </location>
</feature>
<evidence type="ECO:0000256" key="11">
    <source>
        <dbReference type="SAM" id="Phobius"/>
    </source>
</evidence>
<dbReference type="SUPFAM" id="SSF55874">
    <property type="entry name" value="ATPase domain of HSP90 chaperone/DNA topoisomerase II/histidine kinase"/>
    <property type="match status" value="1"/>
</dbReference>
<dbReference type="PROSITE" id="PS50109">
    <property type="entry name" value="HIS_KIN"/>
    <property type="match status" value="1"/>
</dbReference>
<dbReference type="InterPro" id="IPR036097">
    <property type="entry name" value="HisK_dim/P_sf"/>
</dbReference>
<dbReference type="InterPro" id="IPR036890">
    <property type="entry name" value="HATPase_C_sf"/>
</dbReference>
<organism evidence="13 14">
    <name type="scientific">Nocardia tengchongensis</name>
    <dbReference type="NCBI Taxonomy" id="2055889"/>
    <lineage>
        <taxon>Bacteria</taxon>
        <taxon>Bacillati</taxon>
        <taxon>Actinomycetota</taxon>
        <taxon>Actinomycetes</taxon>
        <taxon>Mycobacteriales</taxon>
        <taxon>Nocardiaceae</taxon>
        <taxon>Nocardia</taxon>
    </lineage>
</organism>
<evidence type="ECO:0000256" key="6">
    <source>
        <dbReference type="ARBA" id="ARBA00022692"/>
    </source>
</evidence>
<keyword evidence="7 13" id="KW-0418">Kinase</keyword>
<evidence type="ECO:0000256" key="10">
    <source>
        <dbReference type="ARBA" id="ARBA00023136"/>
    </source>
</evidence>
<dbReference type="InterPro" id="IPR004358">
    <property type="entry name" value="Sig_transdc_His_kin-like_C"/>
</dbReference>
<gene>
    <name evidence="13" type="ORF">KHQ06_17990</name>
</gene>
<keyword evidence="9" id="KW-0902">Two-component regulatory system</keyword>
<evidence type="ECO:0000256" key="9">
    <source>
        <dbReference type="ARBA" id="ARBA00023012"/>
    </source>
</evidence>
<dbReference type="InterPro" id="IPR050428">
    <property type="entry name" value="TCS_sensor_his_kinase"/>
</dbReference>
<comment type="subcellular location">
    <subcellularLocation>
        <location evidence="2">Cell membrane</location>
    </subcellularLocation>
</comment>
<evidence type="ECO:0000256" key="3">
    <source>
        <dbReference type="ARBA" id="ARBA00012438"/>
    </source>
</evidence>